<dbReference type="Gene3D" id="2.60.40.60">
    <property type="entry name" value="Cadherins"/>
    <property type="match status" value="7"/>
</dbReference>
<proteinExistence type="predicted"/>
<evidence type="ECO:0000256" key="5">
    <source>
        <dbReference type="ARBA" id="ARBA00022729"/>
    </source>
</evidence>
<feature type="chain" id="PRO_5043051310" description="Cadherin domain-containing protein" evidence="15">
    <location>
        <begin position="25"/>
        <end position="1258"/>
    </location>
</feature>
<feature type="compositionally biased region" description="Basic and acidic residues" evidence="13">
    <location>
        <begin position="978"/>
        <end position="991"/>
    </location>
</feature>
<dbReference type="FunFam" id="2.60.40.60:FF:000004">
    <property type="entry name" value="Protocadherin 1 gamma 2"/>
    <property type="match status" value="1"/>
</dbReference>
<keyword evidence="2" id="KW-1003">Cell membrane</keyword>
<dbReference type="PROSITE" id="PS50268">
    <property type="entry name" value="CADHERIN_2"/>
    <property type="match status" value="7"/>
</dbReference>
<dbReference type="CDD" id="cd11304">
    <property type="entry name" value="Cadherin_repeat"/>
    <property type="match status" value="7"/>
</dbReference>
<feature type="region of interest" description="Disordered" evidence="13">
    <location>
        <begin position="867"/>
        <end position="1103"/>
    </location>
</feature>
<feature type="signal peptide" evidence="15">
    <location>
        <begin position="1"/>
        <end position="24"/>
    </location>
</feature>
<keyword evidence="6" id="KW-0677">Repeat</keyword>
<dbReference type="PANTHER" id="PTHR24028:SF146">
    <property type="entry name" value="CADHERIN 96CB, ISOFORM D-RELATED"/>
    <property type="match status" value="1"/>
</dbReference>
<feature type="compositionally biased region" description="Acidic residues" evidence="13">
    <location>
        <begin position="904"/>
        <end position="914"/>
    </location>
</feature>
<evidence type="ECO:0000259" key="16">
    <source>
        <dbReference type="PROSITE" id="PS50268"/>
    </source>
</evidence>
<comment type="subcellular location">
    <subcellularLocation>
        <location evidence="1">Cell membrane</location>
        <topology evidence="1">Single-pass type I membrane protein</topology>
    </subcellularLocation>
</comment>
<feature type="region of interest" description="Disordered" evidence="13">
    <location>
        <begin position="1124"/>
        <end position="1170"/>
    </location>
</feature>
<keyword evidence="9 14" id="KW-1133">Transmembrane helix</keyword>
<dbReference type="SUPFAM" id="SSF49313">
    <property type="entry name" value="Cadherin-like"/>
    <property type="match status" value="6"/>
</dbReference>
<dbReference type="SMART" id="SM00112">
    <property type="entry name" value="CA"/>
    <property type="match status" value="7"/>
</dbReference>
<dbReference type="PRINTS" id="PR00205">
    <property type="entry name" value="CADHERIN"/>
</dbReference>
<sequence length="1258" mass="137689">MKTTYKMIRLVSLVTLALLVQSQSQDFFRLTYNITEEQEPGIFVGNTALDTGLFNSANSQDFQDLKFELFASGDDNAKFFSIDEQNGVVRTKARIDREAVCGNEVDCTMILNMGVYRKTSQDGEFDFYRSIEVVVRVEDRNDNAPEFPQKVVTLALPENMPAPYKLYTSVATDPDKEGPNSNITYDFESTSDIFSLEVERNPENGLTDLIVKVNQMLDREAADSYYVRIVASDGGSPRQSGSVLINIAVTDRNDNAPVFMSSNYTVNVNENASIREPILIVSAVDQDINDNGQVLYKLGARVDDEIKQHFQIGETDGKVYLTRPVDFETKDKFVFVIDALDRGNPPQSSSAYIIVNIIDVNDNAPEIFLNLSPDGTDITEHEPAGKFLGHFSVSDQDSGVHGDVVCEIDDPNFRLDPFEGQPNVYKIVLAMPLDHEDLPRRQVAIRCRDSDKNPLLATKTFEVKVLDINDNAPHFHTATFRGSVMENEAPATNVVQQTLTDASGSSNVLRIVAEDLDSGDNGRVTYSIPVPTNFSIDALTGTLSTLVTFDREVQAQYTFPVVAEDHGESPLSATATVIITIQDKNDHPPKFAQPIYFLDVQENMEPGSVCGTIMALDEDSGSNARVVYSIVRDDDSSRFFSVNRDTGEVTTNQLLDRETRDSYSFTLEAQNPSNADFRDTTRVMVSVVDDNDHPPVISNPSPTNNTITLPNNTTVGSLILRVRATDGDDPKDTSFEYTIPGSAKGSLFQVITVTGELILAREIRPQDAKTHELLIVVSDGGSNPRSATATLLVTIPAEGMPAAATANILNEPNVIIIVVIIVVTLLVAILVFIAICCIYRRDRKRTAGRQQQRHVKDKMYQAAHWVSTHSLPPGDPNGSPVHETSRSSDGMGDKKGKKEVSFSLDEDMEKEGDPDTSGSLGSVFSAPTSGAPDNNNLKPPGDGRFITFISGKTSPGSLTAPYESSDGHTYHNTPIAETDDHLHMQLDRPGGEDALSASSGETGTDSGRGGSEDEAHSNRGSSLDTDSRSFHPAQSHSSGYSSFSSADRGRRKPPSLSSLPEEHHHHLPHPLQHHPANDHALHPNPQHHNYFRSSHEQLPTHGLGYPAGCSRNYSFNHAMPGTKSNTIGGSSGSAAGEANNGDTYQSMGRIGEANNGDTYHSMGRAHDGPFRLRDATLQPQGTRRTFHTFGPQHQTNNNNSHPAWRRARGLDGGWRSVTPTTTDDDDLTTTSGSYTLSPEEAPSDMDEVPFHQAHDIMV</sequence>
<dbReference type="Proteomes" id="UP001374579">
    <property type="component" value="Unassembled WGS sequence"/>
</dbReference>
<dbReference type="InterPro" id="IPR013164">
    <property type="entry name" value="Cadherin_N"/>
</dbReference>
<feature type="domain" description="Cadherin" evidence="16">
    <location>
        <begin position="370"/>
        <end position="475"/>
    </location>
</feature>
<evidence type="ECO:0000256" key="12">
    <source>
        <dbReference type="PROSITE-ProRule" id="PRU00043"/>
    </source>
</evidence>
<accession>A0AAN9B1C6</accession>
<keyword evidence="18" id="KW-1185">Reference proteome</keyword>
<keyword evidence="8" id="KW-0130">Cell adhesion</keyword>
<evidence type="ECO:0000256" key="6">
    <source>
        <dbReference type="ARBA" id="ARBA00022737"/>
    </source>
</evidence>
<evidence type="ECO:0000256" key="8">
    <source>
        <dbReference type="ARBA" id="ARBA00022889"/>
    </source>
</evidence>
<dbReference type="Pfam" id="PF00028">
    <property type="entry name" value="Cadherin"/>
    <property type="match status" value="5"/>
</dbReference>
<feature type="domain" description="Cadherin" evidence="16">
    <location>
        <begin position="592"/>
        <end position="697"/>
    </location>
</feature>
<evidence type="ECO:0000256" key="15">
    <source>
        <dbReference type="SAM" id="SignalP"/>
    </source>
</evidence>
<evidence type="ECO:0000256" key="14">
    <source>
        <dbReference type="SAM" id="Phobius"/>
    </source>
</evidence>
<dbReference type="InterPro" id="IPR002126">
    <property type="entry name" value="Cadherin-like_dom"/>
</dbReference>
<feature type="compositionally biased region" description="Basic and acidic residues" evidence="13">
    <location>
        <begin position="883"/>
        <end position="900"/>
    </location>
</feature>
<dbReference type="InterPro" id="IPR015919">
    <property type="entry name" value="Cadherin-like_sf"/>
</dbReference>
<dbReference type="Pfam" id="PF08266">
    <property type="entry name" value="Cadherin_2"/>
    <property type="match status" value="1"/>
</dbReference>
<feature type="domain" description="Cadherin" evidence="16">
    <location>
        <begin position="476"/>
        <end position="591"/>
    </location>
</feature>
<evidence type="ECO:0000256" key="13">
    <source>
        <dbReference type="SAM" id="MobiDB-lite"/>
    </source>
</evidence>
<evidence type="ECO:0000256" key="7">
    <source>
        <dbReference type="ARBA" id="ARBA00022837"/>
    </source>
</evidence>
<keyword evidence="11" id="KW-0325">Glycoprotein</keyword>
<dbReference type="GO" id="GO:0005509">
    <property type="term" value="F:calcium ion binding"/>
    <property type="evidence" value="ECO:0007669"/>
    <property type="project" value="UniProtKB-UniRule"/>
</dbReference>
<dbReference type="AlphaFoldDB" id="A0AAN9B1C6"/>
<dbReference type="FunFam" id="2.60.40.60:FF:000123">
    <property type="entry name" value="Protocadherin beta 4"/>
    <property type="match status" value="1"/>
</dbReference>
<feature type="domain" description="Cadherin" evidence="16">
    <location>
        <begin position="701"/>
        <end position="795"/>
    </location>
</feature>
<feature type="compositionally biased region" description="Polar residues" evidence="13">
    <location>
        <begin position="996"/>
        <end position="1005"/>
    </location>
</feature>
<evidence type="ECO:0000313" key="17">
    <source>
        <dbReference type="EMBL" id="KAK7096771.1"/>
    </source>
</evidence>
<protein>
    <recommendedName>
        <fullName evidence="16">Cadherin domain-containing protein</fullName>
    </recommendedName>
</protein>
<keyword evidence="3 14" id="KW-0812">Transmembrane</keyword>
<dbReference type="InterPro" id="IPR020894">
    <property type="entry name" value="Cadherin_CS"/>
</dbReference>
<feature type="domain" description="Cadherin" evidence="16">
    <location>
        <begin position="260"/>
        <end position="367"/>
    </location>
</feature>
<keyword evidence="7 12" id="KW-0106">Calcium</keyword>
<dbReference type="InterPro" id="IPR050174">
    <property type="entry name" value="Protocadherin/Cadherin-CA"/>
</dbReference>
<reference evidence="17 18" key="1">
    <citation type="submission" date="2024-02" db="EMBL/GenBank/DDBJ databases">
        <title>Chromosome-scale genome assembly of the rough periwinkle Littorina saxatilis.</title>
        <authorList>
            <person name="De Jode A."/>
            <person name="Faria R."/>
            <person name="Formenti G."/>
            <person name="Sims Y."/>
            <person name="Smith T.P."/>
            <person name="Tracey A."/>
            <person name="Wood J.M.D."/>
            <person name="Zagrodzka Z.B."/>
            <person name="Johannesson K."/>
            <person name="Butlin R.K."/>
            <person name="Leder E.H."/>
        </authorList>
    </citation>
    <scope>NUCLEOTIDE SEQUENCE [LARGE SCALE GENOMIC DNA]</scope>
    <source>
        <strain evidence="17">Snail1</strain>
        <tissue evidence="17">Muscle</tissue>
    </source>
</reference>
<evidence type="ECO:0000256" key="9">
    <source>
        <dbReference type="ARBA" id="ARBA00022989"/>
    </source>
</evidence>
<keyword evidence="4" id="KW-0479">Metal-binding</keyword>
<dbReference type="FunFam" id="2.60.40.60:FF:000005">
    <property type="entry name" value="Protocadherin 9"/>
    <property type="match status" value="1"/>
</dbReference>
<evidence type="ECO:0000256" key="11">
    <source>
        <dbReference type="ARBA" id="ARBA00023180"/>
    </source>
</evidence>
<dbReference type="FunFam" id="2.60.40.60:FF:000020">
    <property type="entry name" value="Dachsous cadherin-related 1b"/>
    <property type="match status" value="1"/>
</dbReference>
<name>A0AAN9B1C6_9CAEN</name>
<evidence type="ECO:0000256" key="10">
    <source>
        <dbReference type="ARBA" id="ARBA00023136"/>
    </source>
</evidence>
<dbReference type="GO" id="GO:0005886">
    <property type="term" value="C:plasma membrane"/>
    <property type="evidence" value="ECO:0007669"/>
    <property type="project" value="UniProtKB-SubCell"/>
</dbReference>
<feature type="compositionally biased region" description="Low complexity" evidence="13">
    <location>
        <begin position="1035"/>
        <end position="1045"/>
    </location>
</feature>
<dbReference type="FunFam" id="2.60.40.60:FF:000092">
    <property type="entry name" value="Protocadherin 8"/>
    <property type="match status" value="1"/>
</dbReference>
<keyword evidence="5 15" id="KW-0732">Signal</keyword>
<evidence type="ECO:0000256" key="2">
    <source>
        <dbReference type="ARBA" id="ARBA00022475"/>
    </source>
</evidence>
<organism evidence="17 18">
    <name type="scientific">Littorina saxatilis</name>
    <dbReference type="NCBI Taxonomy" id="31220"/>
    <lineage>
        <taxon>Eukaryota</taxon>
        <taxon>Metazoa</taxon>
        <taxon>Spiralia</taxon>
        <taxon>Lophotrochozoa</taxon>
        <taxon>Mollusca</taxon>
        <taxon>Gastropoda</taxon>
        <taxon>Caenogastropoda</taxon>
        <taxon>Littorinimorpha</taxon>
        <taxon>Littorinoidea</taxon>
        <taxon>Littorinidae</taxon>
        <taxon>Littorina</taxon>
    </lineage>
</organism>
<dbReference type="EMBL" id="JBAMIC010000013">
    <property type="protein sequence ID" value="KAK7096771.1"/>
    <property type="molecule type" value="Genomic_DNA"/>
</dbReference>
<feature type="transmembrane region" description="Helical" evidence="14">
    <location>
        <begin position="814"/>
        <end position="839"/>
    </location>
</feature>
<evidence type="ECO:0000313" key="18">
    <source>
        <dbReference type="Proteomes" id="UP001374579"/>
    </source>
</evidence>
<dbReference type="PANTHER" id="PTHR24028">
    <property type="entry name" value="CADHERIN-87A"/>
    <property type="match status" value="1"/>
</dbReference>
<dbReference type="PROSITE" id="PS00232">
    <property type="entry name" value="CADHERIN_1"/>
    <property type="match status" value="4"/>
</dbReference>
<feature type="domain" description="Cadherin" evidence="16">
    <location>
        <begin position="34"/>
        <end position="147"/>
    </location>
</feature>
<feature type="compositionally biased region" description="Low complexity" evidence="13">
    <location>
        <begin position="1132"/>
        <end position="1141"/>
    </location>
</feature>
<dbReference type="GO" id="GO:0007156">
    <property type="term" value="P:homophilic cell adhesion via plasma membrane adhesion molecules"/>
    <property type="evidence" value="ECO:0007669"/>
    <property type="project" value="InterPro"/>
</dbReference>
<evidence type="ECO:0000256" key="4">
    <source>
        <dbReference type="ARBA" id="ARBA00022723"/>
    </source>
</evidence>
<feature type="region of interest" description="Disordered" evidence="13">
    <location>
        <begin position="1210"/>
        <end position="1246"/>
    </location>
</feature>
<evidence type="ECO:0000256" key="1">
    <source>
        <dbReference type="ARBA" id="ARBA00004251"/>
    </source>
</evidence>
<gene>
    <name evidence="17" type="ORF">V1264_003835</name>
</gene>
<comment type="caution">
    <text evidence="17">The sequence shown here is derived from an EMBL/GenBank/DDBJ whole genome shotgun (WGS) entry which is preliminary data.</text>
</comment>
<evidence type="ECO:0000256" key="3">
    <source>
        <dbReference type="ARBA" id="ARBA00022692"/>
    </source>
</evidence>
<keyword evidence="10 14" id="KW-0472">Membrane</keyword>
<feature type="domain" description="Cadherin" evidence="16">
    <location>
        <begin position="148"/>
        <end position="259"/>
    </location>
</feature>
<feature type="compositionally biased region" description="Polar residues" evidence="13">
    <location>
        <begin position="916"/>
        <end position="937"/>
    </location>
</feature>